<accession>A0A0N4UTC9</accession>
<evidence type="ECO:0000313" key="1">
    <source>
        <dbReference type="EMBL" id="VDD85202.1"/>
    </source>
</evidence>
<dbReference type="Proteomes" id="UP000274131">
    <property type="component" value="Unassembled WGS sequence"/>
</dbReference>
<dbReference type="WBParaSite" id="EVEC_0000050801-mRNA-1">
    <property type="protein sequence ID" value="EVEC_0000050801-mRNA-1"/>
    <property type="gene ID" value="EVEC_0000050801"/>
</dbReference>
<evidence type="ECO:0000313" key="3">
    <source>
        <dbReference type="WBParaSite" id="EVEC_0000050801-mRNA-1"/>
    </source>
</evidence>
<reference evidence="1 2" key="2">
    <citation type="submission" date="2018-10" db="EMBL/GenBank/DDBJ databases">
        <authorList>
            <consortium name="Pathogen Informatics"/>
        </authorList>
    </citation>
    <scope>NUCLEOTIDE SEQUENCE [LARGE SCALE GENOMIC DNA]</scope>
</reference>
<gene>
    <name evidence="1" type="ORF">EVEC_LOCUS345</name>
</gene>
<evidence type="ECO:0000313" key="2">
    <source>
        <dbReference type="Proteomes" id="UP000274131"/>
    </source>
</evidence>
<sequence length="66" mass="7375">MVEFGECIDETFGGSPKNIYHHHDFSTDSAIGSGASSRRNSNNPFGELRDFVKRRKNVNGRVGIVY</sequence>
<keyword evidence="2" id="KW-1185">Reference proteome</keyword>
<name>A0A0N4UTC9_ENTVE</name>
<proteinExistence type="predicted"/>
<organism evidence="3">
    <name type="scientific">Enterobius vermicularis</name>
    <name type="common">Human pinworm</name>
    <dbReference type="NCBI Taxonomy" id="51028"/>
    <lineage>
        <taxon>Eukaryota</taxon>
        <taxon>Metazoa</taxon>
        <taxon>Ecdysozoa</taxon>
        <taxon>Nematoda</taxon>
        <taxon>Chromadorea</taxon>
        <taxon>Rhabditida</taxon>
        <taxon>Spirurina</taxon>
        <taxon>Oxyuridomorpha</taxon>
        <taxon>Oxyuroidea</taxon>
        <taxon>Oxyuridae</taxon>
        <taxon>Enterobius</taxon>
    </lineage>
</organism>
<reference evidence="3" key="1">
    <citation type="submission" date="2017-02" db="UniProtKB">
        <authorList>
            <consortium name="WormBaseParasite"/>
        </authorList>
    </citation>
    <scope>IDENTIFICATION</scope>
</reference>
<dbReference type="EMBL" id="UXUI01000353">
    <property type="protein sequence ID" value="VDD85202.1"/>
    <property type="molecule type" value="Genomic_DNA"/>
</dbReference>
<protein>
    <submittedName>
        <fullName evidence="3">CACTA en-spm transposon protein</fullName>
    </submittedName>
</protein>
<dbReference type="AlphaFoldDB" id="A0A0N4UTC9"/>